<reference evidence="2 3" key="1">
    <citation type="submission" date="2023-07" db="EMBL/GenBank/DDBJ databases">
        <authorList>
            <person name="Lian W.-H."/>
        </authorList>
    </citation>
    <scope>NUCLEOTIDE SEQUENCE [LARGE SCALE GENOMIC DNA]</scope>
    <source>
        <strain evidence="2 3">SYSU DXS3180</strain>
    </source>
</reference>
<organism evidence="2 3">
    <name type="scientific">Danxiaibacter flavus</name>
    <dbReference type="NCBI Taxonomy" id="3049108"/>
    <lineage>
        <taxon>Bacteria</taxon>
        <taxon>Pseudomonadati</taxon>
        <taxon>Bacteroidota</taxon>
        <taxon>Chitinophagia</taxon>
        <taxon>Chitinophagales</taxon>
        <taxon>Chitinophagaceae</taxon>
        <taxon>Danxiaibacter</taxon>
    </lineage>
</organism>
<keyword evidence="3" id="KW-1185">Reference proteome</keyword>
<dbReference type="Pfam" id="PF01814">
    <property type="entry name" value="Hemerythrin"/>
    <property type="match status" value="1"/>
</dbReference>
<dbReference type="RefSeq" id="WP_369329412.1">
    <property type="nucleotide sequence ID" value="NZ_JAULBC010000003.1"/>
</dbReference>
<gene>
    <name evidence="2" type="ORF">QTN47_10895</name>
</gene>
<dbReference type="Proteomes" id="UP001560573">
    <property type="component" value="Unassembled WGS sequence"/>
</dbReference>
<comment type="caution">
    <text evidence="2">The sequence shown here is derived from an EMBL/GenBank/DDBJ whole genome shotgun (WGS) entry which is preliminary data.</text>
</comment>
<dbReference type="InterPro" id="IPR012312">
    <property type="entry name" value="Hemerythrin-like"/>
</dbReference>
<sequence length="158" mass="18924">MKRNQKIVPLSRDHHSGLLFCWKIRQGLTLGADISRIRNYVLYYWEHHLLHHFKEEEKILFILKDNMLIQKAVDDHQRIETLIDTIKQEKADTDTYQSLASMVNDHIRYEERELFPYLEETLSQDQLMAIGEELQRLHAAETADNYEDHFWVKTSAKK</sequence>
<feature type="domain" description="Hemerythrin-like" evidence="1">
    <location>
        <begin position="37"/>
        <end position="118"/>
    </location>
</feature>
<proteinExistence type="predicted"/>
<evidence type="ECO:0000259" key="1">
    <source>
        <dbReference type="Pfam" id="PF01814"/>
    </source>
</evidence>
<evidence type="ECO:0000313" key="3">
    <source>
        <dbReference type="Proteomes" id="UP001560573"/>
    </source>
</evidence>
<accession>A0ABV3ZET7</accession>
<dbReference type="EMBL" id="JAULBC010000003">
    <property type="protein sequence ID" value="MEX6688005.1"/>
    <property type="molecule type" value="Genomic_DNA"/>
</dbReference>
<evidence type="ECO:0000313" key="2">
    <source>
        <dbReference type="EMBL" id="MEX6688005.1"/>
    </source>
</evidence>
<name>A0ABV3ZET7_9BACT</name>
<protein>
    <submittedName>
        <fullName evidence="2">Hemerythrin domain-containing protein</fullName>
    </submittedName>
</protein>
<dbReference type="Gene3D" id="1.20.120.520">
    <property type="entry name" value="nmb1532 protein domain like"/>
    <property type="match status" value="1"/>
</dbReference>